<dbReference type="Proteomes" id="UP000287651">
    <property type="component" value="Unassembled WGS sequence"/>
</dbReference>
<proteinExistence type="predicted"/>
<protein>
    <submittedName>
        <fullName evidence="2">Uncharacterized protein</fullName>
    </submittedName>
</protein>
<feature type="region of interest" description="Disordered" evidence="1">
    <location>
        <begin position="110"/>
        <end position="133"/>
    </location>
</feature>
<dbReference type="AlphaFoldDB" id="A0A426YE51"/>
<reference evidence="2 3" key="1">
    <citation type="journal article" date="2014" name="Agronomy (Basel)">
        <title>A Draft Genome Sequence for Ensete ventricosum, the Drought-Tolerant Tree Against Hunger.</title>
        <authorList>
            <person name="Harrison J."/>
            <person name="Moore K.A."/>
            <person name="Paszkiewicz K."/>
            <person name="Jones T."/>
            <person name="Grant M."/>
            <person name="Ambacheew D."/>
            <person name="Muzemil S."/>
            <person name="Studholme D.J."/>
        </authorList>
    </citation>
    <scope>NUCLEOTIDE SEQUENCE [LARGE SCALE GENOMIC DNA]</scope>
</reference>
<name>A0A426YE51_ENSVE</name>
<sequence length="133" mass="14866">MSLDQSHCFEYGGGRYVARGPATLLPTANTRDVARHFSPTCYRNRFHRCLMGTRLIRLNPRRLRVFVVIVLYGDQLKIRGPLARLDYVGQLRASGFGGVGGWVTHPRLSRSNPCHRTGGTSPTPSTMLRIPSD</sequence>
<comment type="caution">
    <text evidence="2">The sequence shown here is derived from an EMBL/GenBank/DDBJ whole genome shotgun (WGS) entry which is preliminary data.</text>
</comment>
<accession>A0A426YE51</accession>
<dbReference type="EMBL" id="AMZH03012996">
    <property type="protein sequence ID" value="RRT50015.1"/>
    <property type="molecule type" value="Genomic_DNA"/>
</dbReference>
<gene>
    <name evidence="2" type="ORF">B296_00020072</name>
</gene>
<evidence type="ECO:0000313" key="2">
    <source>
        <dbReference type="EMBL" id="RRT50015.1"/>
    </source>
</evidence>
<evidence type="ECO:0000313" key="3">
    <source>
        <dbReference type="Proteomes" id="UP000287651"/>
    </source>
</evidence>
<evidence type="ECO:0000256" key="1">
    <source>
        <dbReference type="SAM" id="MobiDB-lite"/>
    </source>
</evidence>
<organism evidence="2 3">
    <name type="scientific">Ensete ventricosum</name>
    <name type="common">Abyssinian banana</name>
    <name type="synonym">Musa ensete</name>
    <dbReference type="NCBI Taxonomy" id="4639"/>
    <lineage>
        <taxon>Eukaryota</taxon>
        <taxon>Viridiplantae</taxon>
        <taxon>Streptophyta</taxon>
        <taxon>Embryophyta</taxon>
        <taxon>Tracheophyta</taxon>
        <taxon>Spermatophyta</taxon>
        <taxon>Magnoliopsida</taxon>
        <taxon>Liliopsida</taxon>
        <taxon>Zingiberales</taxon>
        <taxon>Musaceae</taxon>
        <taxon>Ensete</taxon>
    </lineage>
</organism>
<feature type="compositionally biased region" description="Polar residues" evidence="1">
    <location>
        <begin position="110"/>
        <end position="126"/>
    </location>
</feature>